<dbReference type="Proteomes" id="UP001163550">
    <property type="component" value="Chromosome"/>
</dbReference>
<dbReference type="SUPFAM" id="SSF101790">
    <property type="entry name" value="Aminomethyltransferase beta-barrel domain"/>
    <property type="match status" value="1"/>
</dbReference>
<dbReference type="InterPro" id="IPR028896">
    <property type="entry name" value="GcvT/YgfZ/DmdA"/>
</dbReference>
<dbReference type="EMBL" id="CP087994">
    <property type="protein sequence ID" value="UYO64368.1"/>
    <property type="molecule type" value="Genomic_DNA"/>
</dbReference>
<dbReference type="SUPFAM" id="SSF103025">
    <property type="entry name" value="Folate-binding domain"/>
    <property type="match status" value="1"/>
</dbReference>
<dbReference type="PANTHER" id="PTHR43757:SF2">
    <property type="entry name" value="AMINOMETHYLTRANSFERASE, MITOCHONDRIAL"/>
    <property type="match status" value="1"/>
</dbReference>
<sequence>MSLDLTAKFTINSPMNQGVRCVQKFGDLVMPYIASSTKDEMLACRETAWLGVSLNQTPVYDIKGPDAAKLLNKVCVNRDYTKLKMGGSRHALMCNSKGQLLADGLIIRTDEEEYRTYWLAPVLDYYVRSQGMDVNGAYVQDEYFYQIDGPKSLEIMEAVCQCDLHDIKFAGKKVVQAKGTEMTIVRLGMSGCLGYEVHGAIEHADMIFETIRETGQAFGLKCLGNKNYTFNHTQGGYPNQFIHYWYPFFTTDTGMAEFFKNMPIYNDKFFVGSGNDDEENYFVTPYDIGWDYLINWEHDFIGKEALEAIGKNPPNTVVTLEWNADDVGDVFASQFRGTAVEPYEAIDEAGDTVDLPRFVVSKVMLDGKMVGRASGRIHDYYHRKEISLAFISKELAVEGQELVVLWGTNGGPQKEIRATVARFPYYNEELRNETFDVEKIPHPNF</sequence>
<keyword evidence="2" id="KW-0808">Transferase</keyword>
<gene>
    <name evidence="2" type="ORF">LNN31_08090</name>
</gene>
<dbReference type="PIRSF" id="PIRSF006487">
    <property type="entry name" value="GcvT"/>
    <property type="match status" value="1"/>
</dbReference>
<dbReference type="Pfam" id="PF01571">
    <property type="entry name" value="GCV_T"/>
    <property type="match status" value="1"/>
</dbReference>
<protein>
    <submittedName>
        <fullName evidence="2">Aminomethyl transferase family protein</fullName>
    </submittedName>
</protein>
<organism evidence="2 3">
    <name type="scientific">Acetobacterium wieringae</name>
    <dbReference type="NCBI Taxonomy" id="52694"/>
    <lineage>
        <taxon>Bacteria</taxon>
        <taxon>Bacillati</taxon>
        <taxon>Bacillota</taxon>
        <taxon>Clostridia</taxon>
        <taxon>Eubacteriales</taxon>
        <taxon>Eubacteriaceae</taxon>
        <taxon>Acetobacterium</taxon>
    </lineage>
</organism>
<proteinExistence type="predicted"/>
<name>A0ABY6HIX5_9FIRM</name>
<evidence type="ECO:0000313" key="3">
    <source>
        <dbReference type="Proteomes" id="UP001163550"/>
    </source>
</evidence>
<evidence type="ECO:0000313" key="2">
    <source>
        <dbReference type="EMBL" id="UYO64368.1"/>
    </source>
</evidence>
<dbReference type="Gene3D" id="3.30.1360.120">
    <property type="entry name" value="Probable tRNA modification gtpase trme, domain 1"/>
    <property type="match status" value="1"/>
</dbReference>
<dbReference type="RefSeq" id="WP_228882143.1">
    <property type="nucleotide sequence ID" value="NZ_CABIIK010000043.1"/>
</dbReference>
<dbReference type="InterPro" id="IPR029043">
    <property type="entry name" value="GcvT/YgfZ_C"/>
</dbReference>
<dbReference type="InterPro" id="IPR006222">
    <property type="entry name" value="GCVT_N"/>
</dbReference>
<dbReference type="InterPro" id="IPR027266">
    <property type="entry name" value="TrmE/GcvT-like"/>
</dbReference>
<dbReference type="PANTHER" id="PTHR43757">
    <property type="entry name" value="AMINOMETHYLTRANSFERASE"/>
    <property type="match status" value="1"/>
</dbReference>
<feature type="domain" description="GCVT N-terminal" evidence="1">
    <location>
        <begin position="34"/>
        <end position="227"/>
    </location>
</feature>
<reference evidence="2" key="1">
    <citation type="submission" date="2021-11" db="EMBL/GenBank/DDBJ databases">
        <title>Isoprene-degrading acetogen.</title>
        <authorList>
            <person name="Yang Y."/>
            <person name="Jin H."/>
            <person name="Yan J."/>
        </authorList>
    </citation>
    <scope>NUCLEOTIDE SEQUENCE</scope>
    <source>
        <strain evidence="2">Berkeley</strain>
    </source>
</reference>
<accession>A0ABY6HIX5</accession>
<evidence type="ECO:0000259" key="1">
    <source>
        <dbReference type="Pfam" id="PF01571"/>
    </source>
</evidence>
<keyword evidence="3" id="KW-1185">Reference proteome</keyword>
<dbReference type="GO" id="GO:0016740">
    <property type="term" value="F:transferase activity"/>
    <property type="evidence" value="ECO:0007669"/>
    <property type="project" value="UniProtKB-KW"/>
</dbReference>